<name>A0A411DKU6_CHRID</name>
<proteinExistence type="predicted"/>
<dbReference type="InterPro" id="IPR024079">
    <property type="entry name" value="MetalloPept_cat_dom_sf"/>
</dbReference>
<dbReference type="SUPFAM" id="SSF55486">
    <property type="entry name" value="Metalloproteases ('zincins'), catalytic domain"/>
    <property type="match status" value="1"/>
</dbReference>
<gene>
    <name evidence="2" type="ORF">EU348_07280</name>
</gene>
<reference evidence="2" key="1">
    <citation type="submission" date="2019-01" db="EMBL/GenBank/DDBJ databases">
        <title>Whole Genome Sequencing for Putative Detection of Antimicrobial Resistance and Potential Virulence Factors in Chryseobacterium indologenes isolated from Nile Tilapia in Tanzania.</title>
        <authorList>
            <person name="Mwega E."/>
            <person name="Mutoloki S."/>
            <person name="Mugimba K."/>
            <person name="Colquhoun D."/>
            <person name="Mdegela R."/>
            <person name="Evensen O."/>
            <person name="Wasteson Y."/>
        </authorList>
    </citation>
    <scope>NUCLEOTIDE SEQUENCE [LARGE SCALE GENOMIC DNA]</scope>
    <source>
        <strain evidence="2">StR 01</strain>
    </source>
</reference>
<evidence type="ECO:0000256" key="1">
    <source>
        <dbReference type="SAM" id="MobiDB-lite"/>
    </source>
</evidence>
<organism evidence="2">
    <name type="scientific">Chryseobacterium indologenes</name>
    <name type="common">Flavobacterium indologenes</name>
    <dbReference type="NCBI Taxonomy" id="253"/>
    <lineage>
        <taxon>Bacteria</taxon>
        <taxon>Pseudomonadati</taxon>
        <taxon>Bacteroidota</taxon>
        <taxon>Flavobacteriia</taxon>
        <taxon>Flavobacteriales</taxon>
        <taxon>Weeksellaceae</taxon>
        <taxon>Chryseobacterium group</taxon>
        <taxon>Chryseobacterium</taxon>
    </lineage>
</organism>
<evidence type="ECO:0000313" key="2">
    <source>
        <dbReference type="EMBL" id="QBA21002.1"/>
    </source>
</evidence>
<feature type="region of interest" description="Disordered" evidence="1">
    <location>
        <begin position="129"/>
        <end position="169"/>
    </location>
</feature>
<accession>A0A411DKU6</accession>
<protein>
    <recommendedName>
        <fullName evidence="3">Peptidase M10 metallopeptidase domain-containing protein</fullName>
    </recommendedName>
</protein>
<evidence type="ECO:0008006" key="3">
    <source>
        <dbReference type="Google" id="ProtNLM"/>
    </source>
</evidence>
<dbReference type="AlphaFoldDB" id="A0A411DKU6"/>
<dbReference type="Gene3D" id="3.40.390.10">
    <property type="entry name" value="Collagenase (Catalytic Domain)"/>
    <property type="match status" value="1"/>
</dbReference>
<sequence length="169" mass="18540">MSALLQDREAQIVSSFGGKDSAGNQVNITFSQSDKSTMIWEYNTGYDKNNVDDFKGQSQEFFDNATYFTNGMTDTNNNIQTNRTQINVFTTEGLGADEKTGQLAFNNKNISAVAKTGAHETGHTLGIKHNDKTTLKSSPDNLMREGGPGKKITPEQGTNAIKLVEEQQH</sequence>
<dbReference type="GO" id="GO:0008237">
    <property type="term" value="F:metallopeptidase activity"/>
    <property type="evidence" value="ECO:0007669"/>
    <property type="project" value="InterPro"/>
</dbReference>
<dbReference type="EMBL" id="CP035532">
    <property type="protein sequence ID" value="QBA21002.1"/>
    <property type="molecule type" value="Genomic_DNA"/>
</dbReference>